<dbReference type="AlphaFoldDB" id="A0A8J2NVC3"/>
<evidence type="ECO:0000313" key="2">
    <source>
        <dbReference type="Proteomes" id="UP000708208"/>
    </source>
</evidence>
<organism evidence="1 2">
    <name type="scientific">Allacma fusca</name>
    <dbReference type="NCBI Taxonomy" id="39272"/>
    <lineage>
        <taxon>Eukaryota</taxon>
        <taxon>Metazoa</taxon>
        <taxon>Ecdysozoa</taxon>
        <taxon>Arthropoda</taxon>
        <taxon>Hexapoda</taxon>
        <taxon>Collembola</taxon>
        <taxon>Symphypleona</taxon>
        <taxon>Sminthuridae</taxon>
        <taxon>Allacma</taxon>
    </lineage>
</organism>
<dbReference type="Proteomes" id="UP000708208">
    <property type="component" value="Unassembled WGS sequence"/>
</dbReference>
<comment type="caution">
    <text evidence="1">The sequence shown here is derived from an EMBL/GenBank/DDBJ whole genome shotgun (WGS) entry which is preliminary data.</text>
</comment>
<reference evidence="1" key="1">
    <citation type="submission" date="2021-06" db="EMBL/GenBank/DDBJ databases">
        <authorList>
            <person name="Hodson N. C."/>
            <person name="Mongue J. A."/>
            <person name="Jaron S. K."/>
        </authorList>
    </citation>
    <scope>NUCLEOTIDE SEQUENCE</scope>
</reference>
<proteinExistence type="predicted"/>
<feature type="non-terminal residue" evidence="1">
    <location>
        <position position="1"/>
    </location>
</feature>
<evidence type="ECO:0000313" key="1">
    <source>
        <dbReference type="EMBL" id="CAG7719912.1"/>
    </source>
</evidence>
<protein>
    <submittedName>
        <fullName evidence="1">Uncharacterized protein</fullName>
    </submittedName>
</protein>
<dbReference type="EMBL" id="CAJVCH010065659">
    <property type="protein sequence ID" value="CAG7719912.1"/>
    <property type="molecule type" value="Genomic_DNA"/>
</dbReference>
<keyword evidence="2" id="KW-1185">Reference proteome</keyword>
<accession>A0A8J2NVC3</accession>
<sequence>MQTFVLAHQDQVLFRMS</sequence>
<name>A0A8J2NVC3_9HEXA</name>
<gene>
    <name evidence="1" type="ORF">AFUS01_LOCUS9211</name>
</gene>